<protein>
    <submittedName>
        <fullName evidence="3">Uncharacterized protein</fullName>
    </submittedName>
</protein>
<evidence type="ECO:0000313" key="3">
    <source>
        <dbReference type="EMBL" id="MFC0388742.1"/>
    </source>
</evidence>
<accession>A0ABV6IYU4</accession>
<feature type="region of interest" description="Disordered" evidence="1">
    <location>
        <begin position="1"/>
        <end position="20"/>
    </location>
</feature>
<comment type="caution">
    <text evidence="3">The sequence shown here is derived from an EMBL/GenBank/DDBJ whole genome shotgun (WGS) entry which is preliminary data.</text>
</comment>
<dbReference type="Proteomes" id="UP001589789">
    <property type="component" value="Unassembled WGS sequence"/>
</dbReference>
<name>A0ABV6IYU4_9PROT</name>
<dbReference type="EMBL" id="JBHLVZ010000084">
    <property type="protein sequence ID" value="MFC0388742.1"/>
    <property type="molecule type" value="Genomic_DNA"/>
</dbReference>
<evidence type="ECO:0000256" key="2">
    <source>
        <dbReference type="SAM" id="Phobius"/>
    </source>
</evidence>
<keyword evidence="2" id="KW-0812">Transmembrane</keyword>
<reference evidence="3 4" key="1">
    <citation type="submission" date="2024-09" db="EMBL/GenBank/DDBJ databases">
        <authorList>
            <person name="Sun Q."/>
            <person name="Mori K."/>
        </authorList>
    </citation>
    <scope>NUCLEOTIDE SEQUENCE [LARGE SCALE GENOMIC DNA]</scope>
    <source>
        <strain evidence="3 4">CCM 7468</strain>
    </source>
</reference>
<keyword evidence="2" id="KW-1133">Transmembrane helix</keyword>
<feature type="transmembrane region" description="Helical" evidence="2">
    <location>
        <begin position="53"/>
        <end position="74"/>
    </location>
</feature>
<evidence type="ECO:0000313" key="4">
    <source>
        <dbReference type="Proteomes" id="UP001589789"/>
    </source>
</evidence>
<evidence type="ECO:0000256" key="1">
    <source>
        <dbReference type="SAM" id="MobiDB-lite"/>
    </source>
</evidence>
<organism evidence="3 4">
    <name type="scientific">Muricoccus vinaceus</name>
    <dbReference type="NCBI Taxonomy" id="424704"/>
    <lineage>
        <taxon>Bacteria</taxon>
        <taxon>Pseudomonadati</taxon>
        <taxon>Pseudomonadota</taxon>
        <taxon>Alphaproteobacteria</taxon>
        <taxon>Acetobacterales</taxon>
        <taxon>Roseomonadaceae</taxon>
        <taxon>Muricoccus</taxon>
    </lineage>
</organism>
<sequence length="76" mass="8056">MPIEPMRGPEAGPGEGSACSVHGAVPVSLAETRLSPPIRIAGLEEDEDPRGEWWALLRAVAIGVVAIMLIGWLISR</sequence>
<keyword evidence="4" id="KW-1185">Reference proteome</keyword>
<keyword evidence="2" id="KW-0472">Membrane</keyword>
<gene>
    <name evidence="3" type="ORF">ACFFIC_24825</name>
</gene>
<proteinExistence type="predicted"/>
<dbReference type="RefSeq" id="WP_377055428.1">
    <property type="nucleotide sequence ID" value="NZ_JBHLVZ010000084.1"/>
</dbReference>